<protein>
    <recommendedName>
        <fullName evidence="3">RHS repeat-associated core domain-containing protein</fullName>
    </recommendedName>
</protein>
<sequence>MQDYGGSSFATSGNVMNKDESRWKKVSYQYDLISGKVNMVKYQHSFDSLSRMNESLKERIAYDGNGNILKYLRRQLCLRFHRQFNKRQCGRYHQHQLDSIWKD</sequence>
<reference evidence="1 2" key="1">
    <citation type="submission" date="2019-04" db="EMBL/GenBank/DDBJ databases">
        <title>Niastella caeni sp. nov., isolated from activated sludge.</title>
        <authorList>
            <person name="Sheng M."/>
        </authorList>
    </citation>
    <scope>NUCLEOTIDE SEQUENCE [LARGE SCALE GENOMIC DNA]</scope>
    <source>
        <strain evidence="1 2">HX-2-15</strain>
    </source>
</reference>
<gene>
    <name evidence="1" type="ORF">FAM09_12960</name>
</gene>
<dbReference type="Proteomes" id="UP000306918">
    <property type="component" value="Unassembled WGS sequence"/>
</dbReference>
<comment type="caution">
    <text evidence="1">The sequence shown here is derived from an EMBL/GenBank/DDBJ whole genome shotgun (WGS) entry which is preliminary data.</text>
</comment>
<dbReference type="AlphaFoldDB" id="A0A4S8HXB3"/>
<keyword evidence="2" id="KW-1185">Reference proteome</keyword>
<accession>A0A4S8HXB3</accession>
<proteinExistence type="predicted"/>
<dbReference type="EMBL" id="STFF01000003">
    <property type="protein sequence ID" value="THU39409.1"/>
    <property type="molecule type" value="Genomic_DNA"/>
</dbReference>
<evidence type="ECO:0008006" key="3">
    <source>
        <dbReference type="Google" id="ProtNLM"/>
    </source>
</evidence>
<evidence type="ECO:0000313" key="1">
    <source>
        <dbReference type="EMBL" id="THU39409.1"/>
    </source>
</evidence>
<evidence type="ECO:0000313" key="2">
    <source>
        <dbReference type="Proteomes" id="UP000306918"/>
    </source>
</evidence>
<dbReference type="OrthoDB" id="2972467at2"/>
<dbReference type="RefSeq" id="WP_136577541.1">
    <property type="nucleotide sequence ID" value="NZ_STFF01000003.1"/>
</dbReference>
<name>A0A4S8HXB3_9BACT</name>
<organism evidence="1 2">
    <name type="scientific">Niastella caeni</name>
    <dbReference type="NCBI Taxonomy" id="2569763"/>
    <lineage>
        <taxon>Bacteria</taxon>
        <taxon>Pseudomonadati</taxon>
        <taxon>Bacteroidota</taxon>
        <taxon>Chitinophagia</taxon>
        <taxon>Chitinophagales</taxon>
        <taxon>Chitinophagaceae</taxon>
        <taxon>Niastella</taxon>
    </lineage>
</organism>